<sequence length="59" mass="6454">MTIFHAAVKGKKVVAKYLGVTATLRQAQGEWSGFPLYLFKVSLREAGDAATLKQEVSKL</sequence>
<proteinExistence type="predicted"/>
<dbReference type="STRING" id="419940.SAMN05421824_2025"/>
<protein>
    <submittedName>
        <fullName evidence="1">Uncharacterized protein</fullName>
    </submittedName>
</protein>
<organism evidence="1 2">
    <name type="scientific">Hyunsoonleella jejuensis</name>
    <dbReference type="NCBI Taxonomy" id="419940"/>
    <lineage>
        <taxon>Bacteria</taxon>
        <taxon>Pseudomonadati</taxon>
        <taxon>Bacteroidota</taxon>
        <taxon>Flavobacteriia</taxon>
        <taxon>Flavobacteriales</taxon>
        <taxon>Flavobacteriaceae</taxon>
    </lineage>
</organism>
<accession>A0A1H9H6V5</accession>
<dbReference type="Proteomes" id="UP000198999">
    <property type="component" value="Unassembled WGS sequence"/>
</dbReference>
<dbReference type="AlphaFoldDB" id="A0A1H9H6V5"/>
<dbReference type="RefSeq" id="WP_092579064.1">
    <property type="nucleotide sequence ID" value="NZ_FOFN01000002.1"/>
</dbReference>
<evidence type="ECO:0000313" key="1">
    <source>
        <dbReference type="EMBL" id="SEQ58049.1"/>
    </source>
</evidence>
<gene>
    <name evidence="1" type="ORF">SAMN05421824_2025</name>
</gene>
<evidence type="ECO:0000313" key="2">
    <source>
        <dbReference type="Proteomes" id="UP000198999"/>
    </source>
</evidence>
<name>A0A1H9H6V5_9FLAO</name>
<dbReference type="EMBL" id="FOFN01000002">
    <property type="protein sequence ID" value="SEQ58049.1"/>
    <property type="molecule type" value="Genomic_DNA"/>
</dbReference>
<reference evidence="1 2" key="1">
    <citation type="submission" date="2016-10" db="EMBL/GenBank/DDBJ databases">
        <authorList>
            <person name="de Groot N.N."/>
        </authorList>
    </citation>
    <scope>NUCLEOTIDE SEQUENCE [LARGE SCALE GENOMIC DNA]</scope>
    <source>
        <strain evidence="1 2">DSM 21035</strain>
    </source>
</reference>
<keyword evidence="2" id="KW-1185">Reference proteome</keyword>